<dbReference type="OrthoDB" id="6636843at2"/>
<feature type="transmembrane region" description="Helical" evidence="5">
    <location>
        <begin position="6"/>
        <end position="27"/>
    </location>
</feature>
<evidence type="ECO:0000256" key="2">
    <source>
        <dbReference type="ARBA" id="ARBA00022723"/>
    </source>
</evidence>
<dbReference type="KEGG" id="paca:ID47_08660"/>
<dbReference type="EC" id="1.13.11.-" evidence="4"/>
<name>A0A077AWF8_9PROT</name>
<accession>A0A077AWF8</accession>
<keyword evidence="5" id="KW-0472">Membrane</keyword>
<dbReference type="RefSeq" id="WP_038465480.1">
    <property type="nucleotide sequence ID" value="NZ_CP008941.1"/>
</dbReference>
<dbReference type="EMBL" id="CP008941">
    <property type="protein sequence ID" value="AIK96781.1"/>
    <property type="molecule type" value="Genomic_DNA"/>
</dbReference>
<reference evidence="6 7" key="1">
    <citation type="submission" date="2014-07" db="EMBL/GenBank/DDBJ databases">
        <title>Comparative genomic insights into amoeba endosymbionts belonging to the families of Holosporaceae and Candidatus Midichloriaceae within Rickettsiales.</title>
        <authorList>
            <person name="Wang Z."/>
            <person name="Wu M."/>
        </authorList>
    </citation>
    <scope>NUCLEOTIDE SEQUENCE [LARGE SCALE GENOMIC DNA]</scope>
    <source>
        <strain evidence="6">PRA3</strain>
    </source>
</reference>
<dbReference type="GO" id="GO:0016702">
    <property type="term" value="F:oxidoreductase activity, acting on single donors with incorporation of molecular oxygen, incorporation of two atoms of oxygen"/>
    <property type="evidence" value="ECO:0007669"/>
    <property type="project" value="InterPro"/>
</dbReference>
<comment type="cofactor">
    <cofactor evidence="4">
        <name>Fe(2+)</name>
        <dbReference type="ChEBI" id="CHEBI:29033"/>
    </cofactor>
    <text evidence="4">Binds 1 Fe(2+) ion per subunit.</text>
</comment>
<evidence type="ECO:0000313" key="6">
    <source>
        <dbReference type="EMBL" id="AIK96781.1"/>
    </source>
</evidence>
<sequence>MYKKFIYIIFQLFIIFITLLQGTTYSYPRLELTEQQQVENKCLPVTYDKIPQWLNGIYIFNGPSHYNLKNQTITHWLDGLAVLYKFDFSEGKILCYC</sequence>
<evidence type="ECO:0000313" key="7">
    <source>
        <dbReference type="Proteomes" id="UP000028926"/>
    </source>
</evidence>
<evidence type="ECO:0000256" key="4">
    <source>
        <dbReference type="RuleBase" id="RU364048"/>
    </source>
</evidence>
<keyword evidence="5" id="KW-1133">Transmembrane helix</keyword>
<evidence type="ECO:0000256" key="1">
    <source>
        <dbReference type="ARBA" id="ARBA00006787"/>
    </source>
</evidence>
<keyword evidence="5" id="KW-0812">Transmembrane</keyword>
<gene>
    <name evidence="6" type="ORF">ID47_08660</name>
</gene>
<dbReference type="Proteomes" id="UP000028926">
    <property type="component" value="Chromosome"/>
</dbReference>
<keyword evidence="4" id="KW-0223">Dioxygenase</keyword>
<protein>
    <recommendedName>
        <fullName evidence="4">Dioxygenase</fullName>
        <ecNumber evidence="4">1.13.11.-</ecNumber>
    </recommendedName>
</protein>
<dbReference type="Pfam" id="PF03055">
    <property type="entry name" value="RPE65"/>
    <property type="match status" value="1"/>
</dbReference>
<dbReference type="STRING" id="91604.ID47_08660"/>
<keyword evidence="4" id="KW-0560">Oxidoreductase</keyword>
<dbReference type="HOGENOM" id="CLU_2341566_0_0_5"/>
<dbReference type="GO" id="GO:0046872">
    <property type="term" value="F:metal ion binding"/>
    <property type="evidence" value="ECO:0007669"/>
    <property type="project" value="UniProtKB-KW"/>
</dbReference>
<evidence type="ECO:0000256" key="5">
    <source>
        <dbReference type="SAM" id="Phobius"/>
    </source>
</evidence>
<keyword evidence="3 4" id="KW-0408">Iron</keyword>
<keyword evidence="2 4" id="KW-0479">Metal-binding</keyword>
<dbReference type="InterPro" id="IPR004294">
    <property type="entry name" value="Carotenoid_Oase"/>
</dbReference>
<evidence type="ECO:0000256" key="3">
    <source>
        <dbReference type="ARBA" id="ARBA00023004"/>
    </source>
</evidence>
<organism evidence="6 7">
    <name type="scientific">Candidatus Odyssella acanthamoebae</name>
    <dbReference type="NCBI Taxonomy" id="91604"/>
    <lineage>
        <taxon>Bacteria</taxon>
        <taxon>Pseudomonadati</taxon>
        <taxon>Pseudomonadota</taxon>
        <taxon>Alphaproteobacteria</taxon>
        <taxon>Holosporales</taxon>
        <taxon>Candidatus Paracaedibacteraceae</taxon>
        <taxon>Candidatus Odyssella</taxon>
    </lineage>
</organism>
<dbReference type="AlphaFoldDB" id="A0A077AWF8"/>
<comment type="similarity">
    <text evidence="1 4">Belongs to the carotenoid oxygenase family.</text>
</comment>
<keyword evidence="7" id="KW-1185">Reference proteome</keyword>
<proteinExistence type="inferred from homology"/>